<keyword evidence="3 6" id="KW-0812">Transmembrane</keyword>
<dbReference type="InterPro" id="IPR000276">
    <property type="entry name" value="GPCR_Rhodpsn"/>
</dbReference>
<dbReference type="SUPFAM" id="SSF81321">
    <property type="entry name" value="Family A G protein-coupled receptor-like"/>
    <property type="match status" value="1"/>
</dbReference>
<dbReference type="PROSITE" id="PS50262">
    <property type="entry name" value="G_PROTEIN_RECEP_F1_2"/>
    <property type="match status" value="1"/>
</dbReference>
<dbReference type="PANTHER" id="PTHR22750">
    <property type="entry name" value="G-PROTEIN COUPLED RECEPTOR"/>
    <property type="match status" value="1"/>
</dbReference>
<dbReference type="GO" id="GO:0004930">
    <property type="term" value="F:G protein-coupled receptor activity"/>
    <property type="evidence" value="ECO:0007669"/>
    <property type="project" value="InterPro"/>
</dbReference>
<dbReference type="Gene3D" id="1.20.1070.10">
    <property type="entry name" value="Rhodopsin 7-helix transmembrane proteins"/>
    <property type="match status" value="1"/>
</dbReference>
<dbReference type="AlphaFoldDB" id="A0A9W9ZBP3"/>
<dbReference type="OrthoDB" id="6147321at2759"/>
<comment type="subcellular location">
    <subcellularLocation>
        <location evidence="1">Cell membrane</location>
        <topology evidence="1">Multi-pass membrane protein</topology>
    </subcellularLocation>
</comment>
<keyword evidence="4 6" id="KW-1133">Transmembrane helix</keyword>
<gene>
    <name evidence="8" type="ORF">OS493_022498</name>
</gene>
<feature type="domain" description="G-protein coupled receptors family 1 profile" evidence="7">
    <location>
        <begin position="67"/>
        <end position="230"/>
    </location>
</feature>
<protein>
    <recommendedName>
        <fullName evidence="7">G-protein coupled receptors family 1 profile domain-containing protein</fullName>
    </recommendedName>
</protein>
<dbReference type="CDD" id="cd00637">
    <property type="entry name" value="7tm_classA_rhodopsin-like"/>
    <property type="match status" value="1"/>
</dbReference>
<evidence type="ECO:0000256" key="6">
    <source>
        <dbReference type="SAM" id="Phobius"/>
    </source>
</evidence>
<dbReference type="EMBL" id="MU826365">
    <property type="protein sequence ID" value="KAJ7378516.1"/>
    <property type="molecule type" value="Genomic_DNA"/>
</dbReference>
<evidence type="ECO:0000313" key="8">
    <source>
        <dbReference type="EMBL" id="KAJ7378516.1"/>
    </source>
</evidence>
<dbReference type="GO" id="GO:0005886">
    <property type="term" value="C:plasma membrane"/>
    <property type="evidence" value="ECO:0007669"/>
    <property type="project" value="UniProtKB-SubCell"/>
</dbReference>
<proteinExistence type="predicted"/>
<dbReference type="PRINTS" id="PR00237">
    <property type="entry name" value="GPCRRHODOPSN"/>
</dbReference>
<feature type="transmembrane region" description="Helical" evidence="6">
    <location>
        <begin position="122"/>
        <end position="142"/>
    </location>
</feature>
<evidence type="ECO:0000259" key="7">
    <source>
        <dbReference type="PROSITE" id="PS50262"/>
    </source>
</evidence>
<evidence type="ECO:0000313" key="9">
    <source>
        <dbReference type="Proteomes" id="UP001163046"/>
    </source>
</evidence>
<keyword evidence="2" id="KW-1003">Cell membrane</keyword>
<feature type="transmembrane region" description="Helical" evidence="6">
    <location>
        <begin position="95"/>
        <end position="116"/>
    </location>
</feature>
<organism evidence="8 9">
    <name type="scientific">Desmophyllum pertusum</name>
    <dbReference type="NCBI Taxonomy" id="174260"/>
    <lineage>
        <taxon>Eukaryota</taxon>
        <taxon>Metazoa</taxon>
        <taxon>Cnidaria</taxon>
        <taxon>Anthozoa</taxon>
        <taxon>Hexacorallia</taxon>
        <taxon>Scleractinia</taxon>
        <taxon>Caryophylliina</taxon>
        <taxon>Caryophylliidae</taxon>
        <taxon>Desmophyllum</taxon>
    </lineage>
</organism>
<accession>A0A9W9ZBP3</accession>
<evidence type="ECO:0000256" key="3">
    <source>
        <dbReference type="ARBA" id="ARBA00022692"/>
    </source>
</evidence>
<evidence type="ECO:0000256" key="5">
    <source>
        <dbReference type="ARBA" id="ARBA00023136"/>
    </source>
</evidence>
<comment type="caution">
    <text evidence="8">The sequence shown here is derived from an EMBL/GenBank/DDBJ whole genome shotgun (WGS) entry which is preliminary data.</text>
</comment>
<dbReference type="Pfam" id="PF00001">
    <property type="entry name" value="7tm_1"/>
    <property type="match status" value="1"/>
</dbReference>
<sequence>MEDTITSSTESHFTVYAGSRRFFRCFDISAFLHGSRTVTYSWQNGTVLCGCFYSFLYRLDVQRDFFLTLSAVSIERYLALRFHLRYTELITTTRVVITVIIYWLIWVTCITLLWFWVKDKLFTYILVAFCFLILTVVTRCYVTIFKTVKRHNKQIQDSQLQQGQESIFRYRRTTNTMVILISAFVLSYFPFIITTAISASQAKEDMKTSAAHCFAVAIISANSTANPLIYFWRVEELREAAKQTLRKCHLMTAKQSDVELEPR</sequence>
<feature type="transmembrane region" description="Helical" evidence="6">
    <location>
        <begin position="177"/>
        <end position="197"/>
    </location>
</feature>
<evidence type="ECO:0000256" key="4">
    <source>
        <dbReference type="ARBA" id="ARBA00022989"/>
    </source>
</evidence>
<reference evidence="8" key="1">
    <citation type="submission" date="2023-01" db="EMBL/GenBank/DDBJ databases">
        <title>Genome assembly of the deep-sea coral Lophelia pertusa.</title>
        <authorList>
            <person name="Herrera S."/>
            <person name="Cordes E."/>
        </authorList>
    </citation>
    <scope>NUCLEOTIDE SEQUENCE</scope>
    <source>
        <strain evidence="8">USNM1676648</strain>
        <tissue evidence="8">Polyp</tissue>
    </source>
</reference>
<evidence type="ECO:0000256" key="1">
    <source>
        <dbReference type="ARBA" id="ARBA00004651"/>
    </source>
</evidence>
<evidence type="ECO:0000256" key="2">
    <source>
        <dbReference type="ARBA" id="ARBA00022475"/>
    </source>
</evidence>
<keyword evidence="5 6" id="KW-0472">Membrane</keyword>
<name>A0A9W9ZBP3_9CNID</name>
<dbReference type="InterPro" id="IPR017452">
    <property type="entry name" value="GPCR_Rhodpsn_7TM"/>
</dbReference>
<keyword evidence="9" id="KW-1185">Reference proteome</keyword>
<dbReference type="Proteomes" id="UP001163046">
    <property type="component" value="Unassembled WGS sequence"/>
</dbReference>
<feature type="transmembrane region" description="Helical" evidence="6">
    <location>
        <begin position="209"/>
        <end position="232"/>
    </location>
</feature>